<name>A0A175YML7_DAUCS</name>
<keyword evidence="4" id="KW-1185">Reference proteome</keyword>
<reference evidence="3" key="1">
    <citation type="journal article" date="2016" name="Nat. Genet.">
        <title>A high-quality carrot genome assembly provides new insights into carotenoid accumulation and asterid genome evolution.</title>
        <authorList>
            <person name="Iorizzo M."/>
            <person name="Ellison S."/>
            <person name="Senalik D."/>
            <person name="Zeng P."/>
            <person name="Satapoomin P."/>
            <person name="Huang J."/>
            <person name="Bowman M."/>
            <person name="Iovene M."/>
            <person name="Sanseverino W."/>
            <person name="Cavagnaro P."/>
            <person name="Yildiz M."/>
            <person name="Macko-Podgorni A."/>
            <person name="Moranska E."/>
            <person name="Grzebelus E."/>
            <person name="Grzebelus D."/>
            <person name="Ashrafi H."/>
            <person name="Zheng Z."/>
            <person name="Cheng S."/>
            <person name="Spooner D."/>
            <person name="Van Deynze A."/>
            <person name="Simon P."/>
        </authorList>
    </citation>
    <scope>NUCLEOTIDE SEQUENCE</scope>
    <source>
        <tissue evidence="3">Leaf</tissue>
    </source>
</reference>
<evidence type="ECO:0000313" key="4">
    <source>
        <dbReference type="Proteomes" id="UP000077755"/>
    </source>
</evidence>
<proteinExistence type="predicted"/>
<protein>
    <submittedName>
        <fullName evidence="3">Uncharacterized protein</fullName>
    </submittedName>
</protein>
<accession>A0A175YML7</accession>
<dbReference type="AlphaFoldDB" id="A0A175YML7"/>
<dbReference type="PANTHER" id="PTHR33142">
    <property type="entry name" value="CYCLIN-DEPENDENT PROTEIN KINASE INHIBITOR SMR13"/>
    <property type="match status" value="1"/>
</dbReference>
<dbReference type="Proteomes" id="UP000077755">
    <property type="component" value="Chromosome 8"/>
</dbReference>
<dbReference type="GO" id="GO:0032875">
    <property type="term" value="P:regulation of DNA endoreduplication"/>
    <property type="evidence" value="ECO:0007669"/>
    <property type="project" value="InterPro"/>
</dbReference>
<reference evidence="3" key="2">
    <citation type="submission" date="2022-03" db="EMBL/GenBank/DDBJ databases">
        <title>Draft title - Genomic analysis of global carrot germplasm unveils the trajectory of domestication and the origin of high carotenoid orange carrot.</title>
        <authorList>
            <person name="Iorizzo M."/>
            <person name="Ellison S."/>
            <person name="Senalik D."/>
            <person name="Macko-Podgorni A."/>
            <person name="Grzebelus D."/>
            <person name="Bostan H."/>
            <person name="Rolling W."/>
            <person name="Curaba J."/>
            <person name="Simon P."/>
        </authorList>
    </citation>
    <scope>NUCLEOTIDE SEQUENCE</scope>
    <source>
        <tissue evidence="3">Leaf</tissue>
    </source>
</reference>
<evidence type="ECO:0000313" key="3">
    <source>
        <dbReference type="EMBL" id="WOH12394.1"/>
    </source>
</evidence>
<dbReference type="EMBL" id="CP093350">
    <property type="protein sequence ID" value="WOH12394.1"/>
    <property type="molecule type" value="Genomic_DNA"/>
</dbReference>
<organism evidence="3 4">
    <name type="scientific">Daucus carota subsp. sativus</name>
    <name type="common">Carrot</name>
    <dbReference type="NCBI Taxonomy" id="79200"/>
    <lineage>
        <taxon>Eukaryota</taxon>
        <taxon>Viridiplantae</taxon>
        <taxon>Streptophyta</taxon>
        <taxon>Embryophyta</taxon>
        <taxon>Tracheophyta</taxon>
        <taxon>Spermatophyta</taxon>
        <taxon>Magnoliopsida</taxon>
        <taxon>eudicotyledons</taxon>
        <taxon>Gunneridae</taxon>
        <taxon>Pentapetalae</taxon>
        <taxon>asterids</taxon>
        <taxon>campanulids</taxon>
        <taxon>Apiales</taxon>
        <taxon>Apiaceae</taxon>
        <taxon>Apioideae</taxon>
        <taxon>Scandiceae</taxon>
        <taxon>Daucinae</taxon>
        <taxon>Daucus</taxon>
        <taxon>Daucus sect. Daucus</taxon>
    </lineage>
</organism>
<keyword evidence="2" id="KW-0131">Cell cycle</keyword>
<dbReference type="PANTHER" id="PTHR33142:SF15">
    <property type="entry name" value="CYCLIN-DEPENDENT PROTEIN KINASE INHIBITOR SMR4"/>
    <property type="match status" value="1"/>
</dbReference>
<gene>
    <name evidence="3" type="ORF">DCAR_0831897</name>
</gene>
<dbReference type="GO" id="GO:0004860">
    <property type="term" value="F:protein kinase inhibitor activity"/>
    <property type="evidence" value="ECO:0007669"/>
    <property type="project" value="UniProtKB-KW"/>
</dbReference>
<dbReference type="Gramene" id="KZM84974">
    <property type="protein sequence ID" value="KZM84974"/>
    <property type="gene ID" value="DCAR_027604"/>
</dbReference>
<sequence>MEMEQGGNCCYMENNGGYKTPKRSGKYEIPAATECPKAPRKKAGGIYGKQKRVKEPKNGYFQTPELEQFFATAYIKQSSYVIANM</sequence>
<keyword evidence="1" id="KW-0649">Protein kinase inhibitor</keyword>
<dbReference type="GO" id="GO:0005634">
    <property type="term" value="C:nucleus"/>
    <property type="evidence" value="ECO:0007669"/>
    <property type="project" value="TreeGrafter"/>
</dbReference>
<evidence type="ECO:0000256" key="1">
    <source>
        <dbReference type="ARBA" id="ARBA00023013"/>
    </source>
</evidence>
<evidence type="ECO:0000256" key="2">
    <source>
        <dbReference type="ARBA" id="ARBA00023306"/>
    </source>
</evidence>
<dbReference type="InterPro" id="IPR040389">
    <property type="entry name" value="SMR"/>
</dbReference>